<organism evidence="2 3">
    <name type="scientific">Aspergillus oryzae</name>
    <name type="common">Yellow koji mold</name>
    <dbReference type="NCBI Taxonomy" id="5062"/>
    <lineage>
        <taxon>Eukaryota</taxon>
        <taxon>Fungi</taxon>
        <taxon>Dikarya</taxon>
        <taxon>Ascomycota</taxon>
        <taxon>Pezizomycotina</taxon>
        <taxon>Eurotiomycetes</taxon>
        <taxon>Eurotiomycetidae</taxon>
        <taxon>Eurotiales</taxon>
        <taxon>Aspergillaceae</taxon>
        <taxon>Aspergillus</taxon>
        <taxon>Aspergillus subgen. Circumdati</taxon>
    </lineage>
</organism>
<accession>A0AAN4YIP3</accession>
<feature type="region of interest" description="Disordered" evidence="1">
    <location>
        <begin position="21"/>
        <end position="102"/>
    </location>
</feature>
<reference evidence="2" key="1">
    <citation type="submission" date="2023-04" db="EMBL/GenBank/DDBJ databases">
        <title>Aspergillus oryzae NBRC 4228.</title>
        <authorList>
            <person name="Ichikawa N."/>
            <person name="Sato H."/>
            <person name="Tonouchi N."/>
        </authorList>
    </citation>
    <scope>NUCLEOTIDE SEQUENCE</scope>
    <source>
        <strain evidence="2">NBRC 4228</strain>
    </source>
</reference>
<evidence type="ECO:0000313" key="3">
    <source>
        <dbReference type="Proteomes" id="UP001165205"/>
    </source>
</evidence>
<name>A0AAN4YIP3_ASPOZ</name>
<comment type="caution">
    <text evidence="2">The sequence shown here is derived from an EMBL/GenBank/DDBJ whole genome shotgun (WGS) entry which is preliminary data.</text>
</comment>
<evidence type="ECO:0000256" key="1">
    <source>
        <dbReference type="SAM" id="MobiDB-lite"/>
    </source>
</evidence>
<gene>
    <name evidence="2" type="ORF">Aory04_000423000</name>
</gene>
<feature type="compositionally biased region" description="Basic residues" evidence="1">
    <location>
        <begin position="62"/>
        <end position="76"/>
    </location>
</feature>
<dbReference type="AlphaFoldDB" id="A0AAN4YIP3"/>
<dbReference type="Proteomes" id="UP001165205">
    <property type="component" value="Unassembled WGS sequence"/>
</dbReference>
<feature type="compositionally biased region" description="Polar residues" evidence="1">
    <location>
        <begin position="40"/>
        <end position="50"/>
    </location>
</feature>
<sequence>MRVPTDQKTASELRICAEDVGKNSRKMAASTGRFPPTPNPKQAYSAQVPTQFGPPPDARPNTPHKKSVVLKANRRPMRSDARPQKVAPTIRPTNKAQVVKRT</sequence>
<evidence type="ECO:0000313" key="2">
    <source>
        <dbReference type="EMBL" id="GMG27642.1"/>
    </source>
</evidence>
<proteinExistence type="predicted"/>
<protein>
    <submittedName>
        <fullName evidence="2">Unnamed protein product</fullName>
    </submittedName>
</protein>
<dbReference type="EMBL" id="BSYA01000037">
    <property type="protein sequence ID" value="GMG27642.1"/>
    <property type="molecule type" value="Genomic_DNA"/>
</dbReference>